<dbReference type="InterPro" id="IPR009057">
    <property type="entry name" value="Homeodomain-like_sf"/>
</dbReference>
<evidence type="ECO:0000259" key="1">
    <source>
        <dbReference type="Pfam" id="PF05225"/>
    </source>
</evidence>
<protein>
    <recommendedName>
        <fullName evidence="1">HTH psq-type domain-containing protein</fullName>
    </recommendedName>
</protein>
<sequence>EETMRPALAAMEDGASERKAAKELGISRTTLQSYCLGSLSTSARYHYKQWLLPQQETALSE</sequence>
<comment type="caution">
    <text evidence="2">The sequence shown here is derived from an EMBL/GenBank/DDBJ whole genome shotgun (WGS) entry which is preliminary data.</text>
</comment>
<dbReference type="GO" id="GO:0003677">
    <property type="term" value="F:DNA binding"/>
    <property type="evidence" value="ECO:0007669"/>
    <property type="project" value="InterPro"/>
</dbReference>
<evidence type="ECO:0000313" key="2">
    <source>
        <dbReference type="EMBL" id="PWW80800.1"/>
    </source>
</evidence>
<accession>A0A317T3K5</accession>
<gene>
    <name evidence="2" type="ORF">C7212DRAFT_161701</name>
</gene>
<feature type="non-terminal residue" evidence="2">
    <location>
        <position position="1"/>
    </location>
</feature>
<keyword evidence="3" id="KW-1185">Reference proteome</keyword>
<proteinExistence type="predicted"/>
<reference evidence="2 3" key="1">
    <citation type="submission" date="2018-03" db="EMBL/GenBank/DDBJ databases">
        <title>Genomes of Pezizomycetes fungi and the evolution of truffles.</title>
        <authorList>
            <person name="Murat C."/>
            <person name="Payen T."/>
            <person name="Noel B."/>
            <person name="Kuo A."/>
            <person name="Martin F.M."/>
        </authorList>
    </citation>
    <scope>NUCLEOTIDE SEQUENCE [LARGE SCALE GENOMIC DNA]</scope>
    <source>
        <strain evidence="2">091103-1</strain>
    </source>
</reference>
<dbReference type="SUPFAM" id="SSF46689">
    <property type="entry name" value="Homeodomain-like"/>
    <property type="match status" value="1"/>
</dbReference>
<dbReference type="Proteomes" id="UP000246991">
    <property type="component" value="Unassembled WGS sequence"/>
</dbReference>
<dbReference type="AlphaFoldDB" id="A0A317T3K5"/>
<organism evidence="2 3">
    <name type="scientific">Tuber magnatum</name>
    <name type="common">white Piedmont truffle</name>
    <dbReference type="NCBI Taxonomy" id="42249"/>
    <lineage>
        <taxon>Eukaryota</taxon>
        <taxon>Fungi</taxon>
        <taxon>Dikarya</taxon>
        <taxon>Ascomycota</taxon>
        <taxon>Pezizomycotina</taxon>
        <taxon>Pezizomycetes</taxon>
        <taxon>Pezizales</taxon>
        <taxon>Tuberaceae</taxon>
        <taxon>Tuber</taxon>
    </lineage>
</organism>
<dbReference type="InterPro" id="IPR007889">
    <property type="entry name" value="HTH_Psq"/>
</dbReference>
<evidence type="ECO:0000313" key="3">
    <source>
        <dbReference type="Proteomes" id="UP000246991"/>
    </source>
</evidence>
<name>A0A317T3K5_9PEZI</name>
<dbReference type="Pfam" id="PF05225">
    <property type="entry name" value="HTH_psq"/>
    <property type="match status" value="1"/>
</dbReference>
<feature type="domain" description="HTH psq-type" evidence="1">
    <location>
        <begin position="1"/>
        <end position="37"/>
    </location>
</feature>
<dbReference type="EMBL" id="PYWC01000001">
    <property type="protein sequence ID" value="PWW80800.1"/>
    <property type="molecule type" value="Genomic_DNA"/>
</dbReference>